<feature type="chain" id="PRO_5034566436" description="Exopolysaccharide biosynthesis protein YbjH" evidence="1">
    <location>
        <begin position="22"/>
        <end position="267"/>
    </location>
</feature>
<dbReference type="EMBL" id="FNVS01000025">
    <property type="protein sequence ID" value="SEG26632.1"/>
    <property type="molecule type" value="Genomic_DNA"/>
</dbReference>
<evidence type="ECO:0000256" key="1">
    <source>
        <dbReference type="SAM" id="SignalP"/>
    </source>
</evidence>
<name>A0A8G2FC94_9BACT</name>
<dbReference type="RefSeq" id="WP_103984416.1">
    <property type="nucleotide sequence ID" value="NZ_FNVS01000025.1"/>
</dbReference>
<organism evidence="2 3">
    <name type="scientific">Parabacteroides chinchillae</name>
    <dbReference type="NCBI Taxonomy" id="871327"/>
    <lineage>
        <taxon>Bacteria</taxon>
        <taxon>Pseudomonadati</taxon>
        <taxon>Bacteroidota</taxon>
        <taxon>Bacteroidia</taxon>
        <taxon>Bacteroidales</taxon>
        <taxon>Tannerellaceae</taxon>
        <taxon>Parabacteroides</taxon>
    </lineage>
</organism>
<proteinExistence type="predicted"/>
<feature type="signal peptide" evidence="1">
    <location>
        <begin position="1"/>
        <end position="21"/>
    </location>
</feature>
<accession>A0A8G2FC94</accession>
<keyword evidence="1" id="KW-0732">Signal</keyword>
<evidence type="ECO:0000313" key="3">
    <source>
        <dbReference type="Proteomes" id="UP000236725"/>
    </source>
</evidence>
<gene>
    <name evidence="2" type="ORF">SAMN05444001_12514</name>
</gene>
<dbReference type="AlphaFoldDB" id="A0A8G2FC94"/>
<dbReference type="Proteomes" id="UP000236725">
    <property type="component" value="Unassembled WGS sequence"/>
</dbReference>
<comment type="caution">
    <text evidence="2">The sequence shown here is derived from an EMBL/GenBank/DDBJ whole genome shotgun (WGS) entry which is preliminary data.</text>
</comment>
<evidence type="ECO:0000313" key="2">
    <source>
        <dbReference type="EMBL" id="SEG26632.1"/>
    </source>
</evidence>
<evidence type="ECO:0008006" key="4">
    <source>
        <dbReference type="Google" id="ProtNLM"/>
    </source>
</evidence>
<reference evidence="2 3" key="1">
    <citation type="submission" date="2016-10" db="EMBL/GenBank/DDBJ databases">
        <authorList>
            <person name="Varghese N."/>
            <person name="Submissions S."/>
        </authorList>
    </citation>
    <scope>NUCLEOTIDE SEQUENCE [LARGE SCALE GENOMIC DNA]</scope>
    <source>
        <strain evidence="2 3">DSM 29073</strain>
    </source>
</reference>
<sequence>MKRGHLLIILMLIALSMQVWAQKGFTIIQNNEGKIIAIPKFENYEFNIPKFAYKSYTPASTREIENRLRDFIPETPLTLDERPMDMQILSAAYRPFFNVFTPMLRDVSPMALDFDETTFKPINDNVDFMITGRQFTWPGMGGITEIAPQIAWHKDRWTVSGGAFAGRFFTPLNPSPGFMGGVNTHVSYEATNWLRLKAWGQYTMYDNDNKKNSFMIYSPYMNHSAVGGAMEFKITDNFGIGAGMQYEYNPMRRKMERQVLVYPIFGK</sequence>
<keyword evidence="3" id="KW-1185">Reference proteome</keyword>
<protein>
    <recommendedName>
        <fullName evidence="4">Exopolysaccharide biosynthesis protein YbjH</fullName>
    </recommendedName>
</protein>